<reference evidence="1 2" key="1">
    <citation type="submission" date="2017-05" db="EMBL/GenBank/DDBJ databases">
        <authorList>
            <person name="Varghese N."/>
            <person name="Submissions S."/>
        </authorList>
    </citation>
    <scope>NUCLEOTIDE SEQUENCE [LARGE SCALE GENOMIC DNA]</scope>
    <source>
        <strain evidence="1 2">DSM 15360</strain>
    </source>
</reference>
<dbReference type="EMBL" id="FXUA01000004">
    <property type="protein sequence ID" value="SMP26002.1"/>
    <property type="molecule type" value="Genomic_DNA"/>
</dbReference>
<protein>
    <submittedName>
        <fullName evidence="1">Uncharacterized protein</fullName>
    </submittedName>
</protein>
<keyword evidence="2" id="KW-1185">Reference proteome</keyword>
<comment type="caution">
    <text evidence="1">The sequence shown here is derived from an EMBL/GenBank/DDBJ whole genome shotgun (WGS) entry which is preliminary data.</text>
</comment>
<name>A0ABY1P6H7_9BACT</name>
<evidence type="ECO:0000313" key="2">
    <source>
        <dbReference type="Proteomes" id="UP001157915"/>
    </source>
</evidence>
<accession>A0ABY1P6H7</accession>
<sequence length="37" mass="4166">MRANYTMNIRDSAIHLRFFAYMAGRTITDGSRTGGRG</sequence>
<evidence type="ECO:0000313" key="1">
    <source>
        <dbReference type="EMBL" id="SMP26002.1"/>
    </source>
</evidence>
<dbReference type="Proteomes" id="UP001157915">
    <property type="component" value="Unassembled WGS sequence"/>
</dbReference>
<organism evidence="1 2">
    <name type="scientific">Algoriphagus winogradskyi</name>
    <dbReference type="NCBI Taxonomy" id="237017"/>
    <lineage>
        <taxon>Bacteria</taxon>
        <taxon>Pseudomonadati</taxon>
        <taxon>Bacteroidota</taxon>
        <taxon>Cytophagia</taxon>
        <taxon>Cytophagales</taxon>
        <taxon>Cyclobacteriaceae</taxon>
        <taxon>Algoriphagus</taxon>
    </lineage>
</organism>
<gene>
    <name evidence="1" type="ORF">SAMN06265367_104275</name>
</gene>
<proteinExistence type="predicted"/>